<keyword evidence="3 6" id="KW-0812">Transmembrane</keyword>
<organism evidence="7 8">
    <name type="scientific">Zopfia rhizophila CBS 207.26</name>
    <dbReference type="NCBI Taxonomy" id="1314779"/>
    <lineage>
        <taxon>Eukaryota</taxon>
        <taxon>Fungi</taxon>
        <taxon>Dikarya</taxon>
        <taxon>Ascomycota</taxon>
        <taxon>Pezizomycotina</taxon>
        <taxon>Dothideomycetes</taxon>
        <taxon>Dothideomycetes incertae sedis</taxon>
        <taxon>Zopfiaceae</taxon>
        <taxon>Zopfia</taxon>
    </lineage>
</organism>
<accession>A0A6A6EID3</accession>
<dbReference type="PANTHER" id="PTHR23502:SF68">
    <property type="entry name" value="MULTIDRUG TRANSPORTER, PUTATIVE (AFU_ORTHOLOGUE AFUA_3G01120)-RELATED"/>
    <property type="match status" value="1"/>
</dbReference>
<protein>
    <submittedName>
        <fullName evidence="7">MFS general substrate transporter</fullName>
    </submittedName>
</protein>
<dbReference type="GO" id="GO:0016020">
    <property type="term" value="C:membrane"/>
    <property type="evidence" value="ECO:0007669"/>
    <property type="project" value="UniProtKB-SubCell"/>
</dbReference>
<dbReference type="EMBL" id="ML994618">
    <property type="protein sequence ID" value="KAF2190622.1"/>
    <property type="molecule type" value="Genomic_DNA"/>
</dbReference>
<evidence type="ECO:0000313" key="8">
    <source>
        <dbReference type="Proteomes" id="UP000800200"/>
    </source>
</evidence>
<feature type="transmembrane region" description="Helical" evidence="6">
    <location>
        <begin position="297"/>
        <end position="319"/>
    </location>
</feature>
<feature type="transmembrane region" description="Helical" evidence="6">
    <location>
        <begin position="208"/>
        <end position="228"/>
    </location>
</feature>
<feature type="transmembrane region" description="Helical" evidence="6">
    <location>
        <begin position="86"/>
        <end position="107"/>
    </location>
</feature>
<dbReference type="Gene3D" id="1.20.1250.20">
    <property type="entry name" value="MFS general substrate transporter like domains"/>
    <property type="match status" value="1"/>
</dbReference>
<comment type="subcellular location">
    <subcellularLocation>
        <location evidence="1">Membrane</location>
        <topology evidence="1">Multi-pass membrane protein</topology>
    </subcellularLocation>
</comment>
<feature type="transmembrane region" description="Helical" evidence="6">
    <location>
        <begin position="339"/>
        <end position="357"/>
    </location>
</feature>
<evidence type="ECO:0000313" key="7">
    <source>
        <dbReference type="EMBL" id="KAF2190622.1"/>
    </source>
</evidence>
<gene>
    <name evidence="7" type="ORF">K469DRAFT_733323</name>
</gene>
<feature type="transmembrane region" description="Helical" evidence="6">
    <location>
        <begin position="47"/>
        <end position="66"/>
    </location>
</feature>
<evidence type="ECO:0000256" key="5">
    <source>
        <dbReference type="ARBA" id="ARBA00023136"/>
    </source>
</evidence>
<dbReference type="PANTHER" id="PTHR23502">
    <property type="entry name" value="MAJOR FACILITATOR SUPERFAMILY"/>
    <property type="match status" value="1"/>
</dbReference>
<keyword evidence="4 6" id="KW-1133">Transmembrane helix</keyword>
<reference evidence="7" key="1">
    <citation type="journal article" date="2020" name="Stud. Mycol.">
        <title>101 Dothideomycetes genomes: a test case for predicting lifestyles and emergence of pathogens.</title>
        <authorList>
            <person name="Haridas S."/>
            <person name="Albert R."/>
            <person name="Binder M."/>
            <person name="Bloem J."/>
            <person name="Labutti K."/>
            <person name="Salamov A."/>
            <person name="Andreopoulos B."/>
            <person name="Baker S."/>
            <person name="Barry K."/>
            <person name="Bills G."/>
            <person name="Bluhm B."/>
            <person name="Cannon C."/>
            <person name="Castanera R."/>
            <person name="Culley D."/>
            <person name="Daum C."/>
            <person name="Ezra D."/>
            <person name="Gonzalez J."/>
            <person name="Henrissat B."/>
            <person name="Kuo A."/>
            <person name="Liang C."/>
            <person name="Lipzen A."/>
            <person name="Lutzoni F."/>
            <person name="Magnuson J."/>
            <person name="Mondo S."/>
            <person name="Nolan M."/>
            <person name="Ohm R."/>
            <person name="Pangilinan J."/>
            <person name="Park H.-J."/>
            <person name="Ramirez L."/>
            <person name="Alfaro M."/>
            <person name="Sun H."/>
            <person name="Tritt A."/>
            <person name="Yoshinaga Y."/>
            <person name="Zwiers L.-H."/>
            <person name="Turgeon B."/>
            <person name="Goodwin S."/>
            <person name="Spatafora J."/>
            <person name="Crous P."/>
            <person name="Grigoriev I."/>
        </authorList>
    </citation>
    <scope>NUCLEOTIDE SEQUENCE</scope>
    <source>
        <strain evidence="7">CBS 207.26</strain>
    </source>
</reference>
<evidence type="ECO:0000256" key="6">
    <source>
        <dbReference type="SAM" id="Phobius"/>
    </source>
</evidence>
<dbReference type="OrthoDB" id="5296287at2759"/>
<dbReference type="InterPro" id="IPR036259">
    <property type="entry name" value="MFS_trans_sf"/>
</dbReference>
<keyword evidence="8" id="KW-1185">Reference proteome</keyword>
<evidence type="ECO:0000256" key="3">
    <source>
        <dbReference type="ARBA" id="ARBA00022692"/>
    </source>
</evidence>
<name>A0A6A6EID3_9PEZI</name>
<feature type="transmembrane region" description="Helical" evidence="6">
    <location>
        <begin position="272"/>
        <end position="290"/>
    </location>
</feature>
<evidence type="ECO:0000256" key="1">
    <source>
        <dbReference type="ARBA" id="ARBA00004141"/>
    </source>
</evidence>
<proteinExistence type="inferred from homology"/>
<comment type="similarity">
    <text evidence="2">Belongs to the major facilitator superfamily.</text>
</comment>
<feature type="transmembrane region" description="Helical" evidence="6">
    <location>
        <begin position="114"/>
        <end position="135"/>
    </location>
</feature>
<dbReference type="AlphaFoldDB" id="A0A6A6EID3"/>
<dbReference type="GO" id="GO:0022857">
    <property type="term" value="F:transmembrane transporter activity"/>
    <property type="evidence" value="ECO:0007669"/>
    <property type="project" value="TreeGrafter"/>
</dbReference>
<keyword evidence="5 6" id="KW-0472">Membrane</keyword>
<evidence type="ECO:0000256" key="2">
    <source>
        <dbReference type="ARBA" id="ARBA00008335"/>
    </source>
</evidence>
<dbReference type="SUPFAM" id="SSF103473">
    <property type="entry name" value="MFS general substrate transporter"/>
    <property type="match status" value="1"/>
</dbReference>
<dbReference type="Proteomes" id="UP000800200">
    <property type="component" value="Unassembled WGS sequence"/>
</dbReference>
<feature type="transmembrane region" description="Helical" evidence="6">
    <location>
        <begin position="249"/>
        <end position="266"/>
    </location>
</feature>
<sequence length="359" mass="40028">MSYLRATAECGEEKSLLENLEKVNGLVRVDSDDDPNKPQFYSQEWTLMFWMGAMSTFSPMASSLFAPGISLTLQEYEFSSPTVGSLVISVYILCAFFNALILGCSFAPDMPSLIIMRPLAGIGGSAVMTIVSAIIRDVFPVHKRAAASFGPIAGGFISEYLRWRWNGLGRDDIHSHLEIRMPPRKVLARSIVRPVKSNYNFEPKFTELAYLGLGVGMFIALGIIMRFNDPTVRTPRLFTPFAAEMRPSRTIYFAPFMHLALFIYSWASHYQVHWIIPCLSFGLLSIFIPCQTYMVDAFLATSAPAVCALVCLRSIFGVFLPLIGPKVYESVGLGWEDTLLRFITLVVTLVPFAFLKYGG</sequence>
<evidence type="ECO:0000256" key="4">
    <source>
        <dbReference type="ARBA" id="ARBA00022989"/>
    </source>
</evidence>